<dbReference type="Pfam" id="PF04075">
    <property type="entry name" value="F420H2_quin_red"/>
    <property type="match status" value="1"/>
</dbReference>
<keyword evidence="2" id="KW-1185">Reference proteome</keyword>
<protein>
    <submittedName>
        <fullName evidence="1">Nitroreductase family deazaflavin-dependent oxidoreductase</fullName>
    </submittedName>
</protein>
<sequence length="155" mass="17365">MGTQTDRLRAMYAGGHGNATARRFARWWNRALRLGLLPPRWVSLEVVGRRSGQMTRFPIGMADVAGQWYLVSMLGECNWVRNVRAAGGRATLRRRTARPVWLVEVPAAERAPILKRFVEKAPGGRPHIPVERHEPVAAFEAIAADHPVFRVLPAV</sequence>
<gene>
    <name evidence="1" type="ORF">KIV56_00535</name>
</gene>
<dbReference type="Gene3D" id="2.30.110.10">
    <property type="entry name" value="Electron Transport, Fmn-binding Protein, Chain A"/>
    <property type="match status" value="1"/>
</dbReference>
<organism evidence="1 2">
    <name type="scientific">Cryobacterium breve</name>
    <dbReference type="NCBI Taxonomy" id="1259258"/>
    <lineage>
        <taxon>Bacteria</taxon>
        <taxon>Bacillati</taxon>
        <taxon>Actinomycetota</taxon>
        <taxon>Actinomycetes</taxon>
        <taxon>Micrococcales</taxon>
        <taxon>Microbacteriaceae</taxon>
        <taxon>Cryobacterium</taxon>
    </lineage>
</organism>
<dbReference type="EMBL" id="CP075584">
    <property type="protein sequence ID" value="WBM81327.1"/>
    <property type="molecule type" value="Genomic_DNA"/>
</dbReference>
<proteinExistence type="predicted"/>
<dbReference type="RefSeq" id="WP_281536239.1">
    <property type="nucleotide sequence ID" value="NZ_CP075584.1"/>
</dbReference>
<dbReference type="InterPro" id="IPR004378">
    <property type="entry name" value="F420H2_quin_Rdtase"/>
</dbReference>
<evidence type="ECO:0000313" key="1">
    <source>
        <dbReference type="EMBL" id="WBM81327.1"/>
    </source>
</evidence>
<accession>A0ABY7NH70</accession>
<reference evidence="1 2" key="1">
    <citation type="submission" date="2021-05" db="EMBL/GenBank/DDBJ databases">
        <authorList>
            <person name="Kumar R."/>
            <person name="Kumar A."/>
            <person name="Mukhia S."/>
        </authorList>
    </citation>
    <scope>NUCLEOTIDE SEQUENCE [LARGE SCALE GENOMIC DNA]</scope>
    <source>
        <strain evidence="1 2">ERMR7:08</strain>
    </source>
</reference>
<dbReference type="InterPro" id="IPR012349">
    <property type="entry name" value="Split_barrel_FMN-bd"/>
</dbReference>
<dbReference type="Proteomes" id="UP001212421">
    <property type="component" value="Chromosome"/>
</dbReference>
<evidence type="ECO:0000313" key="2">
    <source>
        <dbReference type="Proteomes" id="UP001212421"/>
    </source>
</evidence>
<name>A0ABY7NH70_9MICO</name>